<comment type="caution">
    <text evidence="1">The sequence shown here is derived from an EMBL/GenBank/DDBJ whole genome shotgun (WGS) entry which is preliminary data.</text>
</comment>
<gene>
    <name evidence="1" type="ORF">IC235_03375</name>
</gene>
<protein>
    <submittedName>
        <fullName evidence="1">Uncharacterized protein</fullName>
    </submittedName>
</protein>
<evidence type="ECO:0000313" key="2">
    <source>
        <dbReference type="Proteomes" id="UP000612233"/>
    </source>
</evidence>
<dbReference type="RefSeq" id="WP_191003764.1">
    <property type="nucleotide sequence ID" value="NZ_JACXAD010000003.1"/>
</dbReference>
<dbReference type="Proteomes" id="UP000612233">
    <property type="component" value="Unassembled WGS sequence"/>
</dbReference>
<organism evidence="1 2">
    <name type="scientific">Hymenobacter montanus</name>
    <dbReference type="NCBI Taxonomy" id="2771359"/>
    <lineage>
        <taxon>Bacteria</taxon>
        <taxon>Pseudomonadati</taxon>
        <taxon>Bacteroidota</taxon>
        <taxon>Cytophagia</taxon>
        <taxon>Cytophagales</taxon>
        <taxon>Hymenobacteraceae</taxon>
        <taxon>Hymenobacter</taxon>
    </lineage>
</organism>
<name>A0A927GIC6_9BACT</name>
<evidence type="ECO:0000313" key="1">
    <source>
        <dbReference type="EMBL" id="MBD2766931.1"/>
    </source>
</evidence>
<reference evidence="1" key="1">
    <citation type="submission" date="2020-09" db="EMBL/GenBank/DDBJ databases">
        <authorList>
            <person name="Kim M.K."/>
        </authorList>
    </citation>
    <scope>NUCLEOTIDE SEQUENCE</scope>
    <source>
        <strain evidence="1">BT664</strain>
    </source>
</reference>
<proteinExistence type="predicted"/>
<dbReference type="AlphaFoldDB" id="A0A927GIC6"/>
<dbReference type="EMBL" id="JACXAD010000003">
    <property type="protein sequence ID" value="MBD2766931.1"/>
    <property type="molecule type" value="Genomic_DNA"/>
</dbReference>
<sequence>MPQAVDLLSAALLTRAMANDQATTVAEVASIGRAGQAAGQNAPSCRTTRAVDFALE</sequence>
<accession>A0A927GIC6</accession>
<keyword evidence="2" id="KW-1185">Reference proteome</keyword>